<organism evidence="2 3">
    <name type="scientific">Arthrobacter flavus</name>
    <dbReference type="NCBI Taxonomy" id="95172"/>
    <lineage>
        <taxon>Bacteria</taxon>
        <taxon>Bacillati</taxon>
        <taxon>Actinomycetota</taxon>
        <taxon>Actinomycetes</taxon>
        <taxon>Micrococcales</taxon>
        <taxon>Micrococcaceae</taxon>
        <taxon>Arthrobacter</taxon>
    </lineage>
</organism>
<feature type="transmembrane region" description="Helical" evidence="1">
    <location>
        <begin position="46"/>
        <end position="67"/>
    </location>
</feature>
<feature type="transmembrane region" description="Helical" evidence="1">
    <location>
        <begin position="169"/>
        <end position="188"/>
    </location>
</feature>
<proteinExistence type="predicted"/>
<keyword evidence="3" id="KW-1185">Reference proteome</keyword>
<feature type="transmembrane region" description="Helical" evidence="1">
    <location>
        <begin position="73"/>
        <end position="94"/>
    </location>
</feature>
<dbReference type="EMBL" id="JBHUGA010000006">
    <property type="protein sequence ID" value="MFD1845330.1"/>
    <property type="molecule type" value="Genomic_DNA"/>
</dbReference>
<sequence>MALGMRLLSRLSDKGTPAQTDADKQRANNLLMYEALLLREVEKDSLLWQAPSLALTAQAFLLTIALGQNVEPAAVLISASLGLIIALLSMQLMARHRLLTHLDRTLMHYLEDQLGIHHLSNRAYFYQNGLLDKKSAEPRHEDGEYRIPIWLNGHEAPKRVNWFSAQKSFYIWFWGLASFGLVNLGIIISEGLQLFA</sequence>
<dbReference type="RefSeq" id="WP_343877512.1">
    <property type="nucleotide sequence ID" value="NZ_BAAAIJ010000007.1"/>
</dbReference>
<name>A0ABW4Q202_9MICC</name>
<evidence type="ECO:0008006" key="4">
    <source>
        <dbReference type="Google" id="ProtNLM"/>
    </source>
</evidence>
<accession>A0ABW4Q202</accession>
<keyword evidence="1" id="KW-1133">Transmembrane helix</keyword>
<protein>
    <recommendedName>
        <fullName evidence="4">SMODS and SLOG-associating 2TM effector domain-containing protein</fullName>
    </recommendedName>
</protein>
<evidence type="ECO:0000256" key="1">
    <source>
        <dbReference type="SAM" id="Phobius"/>
    </source>
</evidence>
<evidence type="ECO:0000313" key="3">
    <source>
        <dbReference type="Proteomes" id="UP001597307"/>
    </source>
</evidence>
<comment type="caution">
    <text evidence="2">The sequence shown here is derived from an EMBL/GenBank/DDBJ whole genome shotgun (WGS) entry which is preliminary data.</text>
</comment>
<gene>
    <name evidence="2" type="ORF">ACFSFX_01805</name>
</gene>
<dbReference type="Proteomes" id="UP001597307">
    <property type="component" value="Unassembled WGS sequence"/>
</dbReference>
<reference evidence="3" key="1">
    <citation type="journal article" date="2019" name="Int. J. Syst. Evol. Microbiol.">
        <title>The Global Catalogue of Microorganisms (GCM) 10K type strain sequencing project: providing services to taxonomists for standard genome sequencing and annotation.</title>
        <authorList>
            <consortium name="The Broad Institute Genomics Platform"/>
            <consortium name="The Broad Institute Genome Sequencing Center for Infectious Disease"/>
            <person name="Wu L."/>
            <person name="Ma J."/>
        </authorList>
    </citation>
    <scope>NUCLEOTIDE SEQUENCE [LARGE SCALE GENOMIC DNA]</scope>
    <source>
        <strain evidence="3">JCM 11496</strain>
    </source>
</reference>
<keyword evidence="1" id="KW-0812">Transmembrane</keyword>
<evidence type="ECO:0000313" key="2">
    <source>
        <dbReference type="EMBL" id="MFD1845330.1"/>
    </source>
</evidence>
<keyword evidence="1" id="KW-0472">Membrane</keyword>